<evidence type="ECO:0000256" key="1">
    <source>
        <dbReference type="ARBA" id="ARBA00006190"/>
    </source>
</evidence>
<organism evidence="4 5">
    <name type="scientific">Caenorhabditis bovis</name>
    <dbReference type="NCBI Taxonomy" id="2654633"/>
    <lineage>
        <taxon>Eukaryota</taxon>
        <taxon>Metazoa</taxon>
        <taxon>Ecdysozoa</taxon>
        <taxon>Nematoda</taxon>
        <taxon>Chromadorea</taxon>
        <taxon>Rhabditida</taxon>
        <taxon>Rhabditina</taxon>
        <taxon>Rhabditomorpha</taxon>
        <taxon>Rhabditoidea</taxon>
        <taxon>Rhabditidae</taxon>
        <taxon>Peloderinae</taxon>
        <taxon>Caenorhabditis</taxon>
    </lineage>
</organism>
<dbReference type="SMART" id="SM00220">
    <property type="entry name" value="S_TKc"/>
    <property type="match status" value="1"/>
</dbReference>
<keyword evidence="5" id="KW-1185">Reference proteome</keyword>
<keyword evidence="2" id="KW-0175">Coiled coil</keyword>
<reference evidence="4 5" key="1">
    <citation type="submission" date="2020-04" db="EMBL/GenBank/DDBJ databases">
        <authorList>
            <person name="Laetsch R D."/>
            <person name="Stevens L."/>
            <person name="Kumar S."/>
            <person name="Blaxter L. M."/>
        </authorList>
    </citation>
    <scope>NUCLEOTIDE SEQUENCE [LARGE SCALE GENOMIC DNA]</scope>
</reference>
<evidence type="ECO:0000259" key="3">
    <source>
        <dbReference type="PROSITE" id="PS50011"/>
    </source>
</evidence>
<dbReference type="PROSITE" id="PS00108">
    <property type="entry name" value="PROTEIN_KINASE_ST"/>
    <property type="match status" value="1"/>
</dbReference>
<comment type="similarity">
    <text evidence="1">Belongs to the SNF7 family.</text>
</comment>
<dbReference type="OrthoDB" id="541276at2759"/>
<proteinExistence type="inferred from homology"/>
<dbReference type="EMBL" id="CADEPM010000007">
    <property type="protein sequence ID" value="CAB3408306.1"/>
    <property type="molecule type" value="Genomic_DNA"/>
</dbReference>
<dbReference type="InterPro" id="IPR011009">
    <property type="entry name" value="Kinase-like_dom_sf"/>
</dbReference>
<accession>A0A8S1F762</accession>
<dbReference type="PROSITE" id="PS50011">
    <property type="entry name" value="PROTEIN_KINASE_DOM"/>
    <property type="match status" value="1"/>
</dbReference>
<feature type="domain" description="Protein kinase" evidence="3">
    <location>
        <begin position="15"/>
        <end position="285"/>
    </location>
</feature>
<evidence type="ECO:0000313" key="5">
    <source>
        <dbReference type="Proteomes" id="UP000494206"/>
    </source>
</evidence>
<comment type="caution">
    <text evidence="4">The sequence shown here is derived from an EMBL/GenBank/DDBJ whole genome shotgun (WGS) entry which is preliminary data.</text>
</comment>
<dbReference type="GO" id="GO:0007034">
    <property type="term" value="P:vacuolar transport"/>
    <property type="evidence" value="ECO:0007669"/>
    <property type="project" value="InterPro"/>
</dbReference>
<name>A0A8S1F762_9PELO</name>
<dbReference type="InterPro" id="IPR000719">
    <property type="entry name" value="Prot_kinase_dom"/>
</dbReference>
<evidence type="ECO:0000313" key="4">
    <source>
        <dbReference type="EMBL" id="CAB3408306.1"/>
    </source>
</evidence>
<dbReference type="Proteomes" id="UP000494206">
    <property type="component" value="Unassembled WGS sequence"/>
</dbReference>
<dbReference type="GO" id="GO:0005524">
    <property type="term" value="F:ATP binding"/>
    <property type="evidence" value="ECO:0007669"/>
    <property type="project" value="InterPro"/>
</dbReference>
<dbReference type="Pfam" id="PF00069">
    <property type="entry name" value="Pkinase"/>
    <property type="match status" value="1"/>
</dbReference>
<protein>
    <recommendedName>
        <fullName evidence="3">Protein kinase domain-containing protein</fullName>
    </recommendedName>
</protein>
<dbReference type="InterPro" id="IPR005024">
    <property type="entry name" value="Snf7_fam"/>
</dbReference>
<dbReference type="SUPFAM" id="SSF56112">
    <property type="entry name" value="Protein kinase-like (PK-like)"/>
    <property type="match status" value="1"/>
</dbReference>
<dbReference type="Pfam" id="PF03357">
    <property type="entry name" value="Snf7"/>
    <property type="match status" value="1"/>
</dbReference>
<evidence type="ECO:0000256" key="2">
    <source>
        <dbReference type="SAM" id="Coils"/>
    </source>
</evidence>
<sequence>MSTKSGLSSSTEQLIPIVSLSISGNFTTPPIAVTKHSAVYKVYSQIHRRPVAVKIINKNAIPPNDAEKFLPRELDITLKVRHPHLSRCLCIMQPVPSKIAIISDFYERGTLLDLILKEKRLKEHPLAITLFRQLIEGVHYLHERKIAHRDVKLENILVDGNGDIKLTDFGFARHIERRERSRSFCGTKPYISSQISRLRPYDAFAADYFACGVVLYTMVVGKWPEYSIHSPVSLFPDDLPTVACRRLIMSLLEENELCRAGYDECVNSEWMGAHPHWVFANHAFFYEQVQEPPFEFASDESTSRTTSTKAFKLGAGESSMALDKHLFELKFAAKQLEKSAQRCEKEEKVEKDKLTAAIKKGNKEVAQVHAENAIRKKNEAVNYIKMAARIDAVAARVQTAATQKRVTTSMSGVVKAMESAMKSMNLEKVQQLMDRFERDFEDLDVTTKTMEKTMDGTTVLNAPKSQVDALIAEAADKAGIELNQELPGNVPTSVPASSQSVSEDTDLTSRLAALRNM</sequence>
<dbReference type="InterPro" id="IPR008271">
    <property type="entry name" value="Ser/Thr_kinase_AS"/>
</dbReference>
<dbReference type="Gene3D" id="1.10.510.10">
    <property type="entry name" value="Transferase(Phosphotransferase) domain 1"/>
    <property type="match status" value="1"/>
</dbReference>
<gene>
    <name evidence="4" type="ORF">CBOVIS_LOCUS10099</name>
</gene>
<dbReference type="Gene3D" id="6.10.140.1230">
    <property type="match status" value="1"/>
</dbReference>
<feature type="coiled-coil region" evidence="2">
    <location>
        <begin position="326"/>
        <end position="353"/>
    </location>
</feature>
<dbReference type="AlphaFoldDB" id="A0A8S1F762"/>
<dbReference type="GO" id="GO:0004672">
    <property type="term" value="F:protein kinase activity"/>
    <property type="evidence" value="ECO:0007669"/>
    <property type="project" value="InterPro"/>
</dbReference>
<dbReference type="PANTHER" id="PTHR10476">
    <property type="entry name" value="CHARGED MULTIVESICULAR BODY PROTEIN"/>
    <property type="match status" value="1"/>
</dbReference>